<dbReference type="EMBL" id="CP045894">
    <property type="protein sequence ID" value="QQP55350.1"/>
    <property type="molecule type" value="Genomic_DNA"/>
</dbReference>
<protein>
    <submittedName>
        <fullName evidence="1">Uncharacterized protein</fullName>
    </submittedName>
</protein>
<sequence>MASARRSCRNNPDVFCYICGEYTLSGDRKNITGFVKRAYLAYFKVKLGDQDKSWAPHTVCKTCVEYLRRWTKGAKTSLKFGIPMVWREPFYHATDCYFCAINTTDINRKNRQSLQYPDLPSARRPVAHCEDIPVPAFTQLPDSDDKATITDERGDIEEFEYEAQDANDLVGILISSELLASRLKEKNLLGKDVRITFFRRRLEDYMGYFCQEEDLVYCRDVAGLLVKLGAPQYDLRDWRLFIDSCKRSLKCVLLHNGNQFASIPLAHSTTLKDKYEAVKYVLDKIQYEQHKWIICVDLKMVNFLLGQQSGFTKVQHYIKKKWPARDQLVPGARNIIHEPFVDREKILIPPLHLKLGLMKQFTRALDKDGRCFNYLCRAFPRLTSEKIRKLIKDTEFQNSMNTLECAAWKSFVQVVNNFLENTKAANHARLISTMIEAFQKLGCLMSIKMHFLFSQMEKFPENLGAMSHEQGERFHQDMRQMEERYQGRWDAVMMADYCWSLKRDNIAAAHTQESKKRRFMP</sequence>
<accession>A0A7T8KG65</accession>
<dbReference type="Proteomes" id="UP000595437">
    <property type="component" value="Chromosome 5"/>
</dbReference>
<evidence type="ECO:0000313" key="1">
    <source>
        <dbReference type="EMBL" id="QQP55350.1"/>
    </source>
</evidence>
<proteinExistence type="predicted"/>
<evidence type="ECO:0000313" key="2">
    <source>
        <dbReference type="Proteomes" id="UP000595437"/>
    </source>
</evidence>
<keyword evidence="2" id="KW-1185">Reference proteome</keyword>
<dbReference type="PANTHER" id="PTHR46114:SF1">
    <property type="entry name" value="ZAD DOMAIN-CONTAINING PROTEIN"/>
    <property type="match status" value="1"/>
</dbReference>
<dbReference type="AlphaFoldDB" id="A0A7T8KG65"/>
<gene>
    <name evidence="1" type="ORF">FKW44_008497</name>
</gene>
<dbReference type="OrthoDB" id="8063408at2759"/>
<dbReference type="PANTHER" id="PTHR46114">
    <property type="entry name" value="APPLE DOMAIN-CONTAINING PROTEIN"/>
    <property type="match status" value="1"/>
</dbReference>
<organism evidence="1 2">
    <name type="scientific">Caligus rogercresseyi</name>
    <name type="common">Sea louse</name>
    <dbReference type="NCBI Taxonomy" id="217165"/>
    <lineage>
        <taxon>Eukaryota</taxon>
        <taxon>Metazoa</taxon>
        <taxon>Ecdysozoa</taxon>
        <taxon>Arthropoda</taxon>
        <taxon>Crustacea</taxon>
        <taxon>Multicrustacea</taxon>
        <taxon>Hexanauplia</taxon>
        <taxon>Copepoda</taxon>
        <taxon>Siphonostomatoida</taxon>
        <taxon>Caligidae</taxon>
        <taxon>Caligus</taxon>
    </lineage>
</organism>
<reference evidence="2" key="1">
    <citation type="submission" date="2021-01" db="EMBL/GenBank/DDBJ databases">
        <title>Caligus Genome Assembly.</title>
        <authorList>
            <person name="Gallardo-Escarate C."/>
        </authorList>
    </citation>
    <scope>NUCLEOTIDE SEQUENCE [LARGE SCALE GENOMIC DNA]</scope>
</reference>
<name>A0A7T8KG65_CALRO</name>